<feature type="signal peptide" evidence="1">
    <location>
        <begin position="1"/>
        <end position="27"/>
    </location>
</feature>
<gene>
    <name evidence="2" type="ORF">FA045_17190</name>
</gene>
<feature type="chain" id="PRO_5020875704" description="Porin" evidence="1">
    <location>
        <begin position="28"/>
        <end position="440"/>
    </location>
</feature>
<keyword evidence="1" id="KW-0732">Signal</keyword>
<keyword evidence="3" id="KW-1185">Reference proteome</keyword>
<dbReference type="RefSeq" id="WP_136878321.1">
    <property type="nucleotide sequence ID" value="NZ_SWBO01000014.1"/>
</dbReference>
<reference evidence="2 3" key="1">
    <citation type="submission" date="2019-04" db="EMBL/GenBank/DDBJ databases">
        <title>Pedobacter sp. AR-2-6 sp. nov., isolated from Arctic soil.</title>
        <authorList>
            <person name="Dahal R.H."/>
            <person name="Kim D.-U."/>
        </authorList>
    </citation>
    <scope>NUCLEOTIDE SEQUENCE [LARGE SCALE GENOMIC DNA]</scope>
    <source>
        <strain evidence="2 3">AR-2-6</strain>
    </source>
</reference>
<dbReference type="EMBL" id="SWBO01000014">
    <property type="protein sequence ID" value="TKB97122.1"/>
    <property type="molecule type" value="Genomic_DNA"/>
</dbReference>
<evidence type="ECO:0008006" key="4">
    <source>
        <dbReference type="Google" id="ProtNLM"/>
    </source>
</evidence>
<sequence length="440" mass="48297">MKTNSTILKVAAVALLFTSTLSIKAQAQVTNLRPYDKSGINVFEAPKDSTTIFDKLKVQFGAGFTQSFQGLKHENTAGGLYKMTPGFNTANANLFMDVQLADGIRLNLTSYLSSRHHNETWVKGGYIQFDKLPFRGKLWEDIMSVTTIKIGHMEINYGDQHFRRSDGGQTIYNPFIENYIMDGFTTEIGGEVLVRKNGLFGMLGVSNGMIKGNIDSLIATTQDANVHKSPAIYAKGGFDKQLNTDVRVRFAGSFYSNNSSGGQTLYGGDRTGSNYFMVMEKIGATTAANAFSGRFNPGFSKKVSALQLNAFVKLKGLELFGTYENAKGRSKTETNVRGAEQIAIDGVYRFGVEENFFIGAKYNVVTAELANVAAVGTTPAITYASDVKIDRVAFTAGWFLTKNILLKGEYVTQKYKDFPTADFRNAGKFKGYVIQALVGF</sequence>
<evidence type="ECO:0000313" key="2">
    <source>
        <dbReference type="EMBL" id="TKB97122.1"/>
    </source>
</evidence>
<name>A0A4U1BW77_9SPHI</name>
<dbReference type="OrthoDB" id="638836at2"/>
<organism evidence="2 3">
    <name type="scientific">Pedobacter cryotolerans</name>
    <dbReference type="NCBI Taxonomy" id="2571270"/>
    <lineage>
        <taxon>Bacteria</taxon>
        <taxon>Pseudomonadati</taxon>
        <taxon>Bacteroidota</taxon>
        <taxon>Sphingobacteriia</taxon>
        <taxon>Sphingobacteriales</taxon>
        <taxon>Sphingobacteriaceae</taxon>
        <taxon>Pedobacter</taxon>
    </lineage>
</organism>
<dbReference type="Proteomes" id="UP000310477">
    <property type="component" value="Unassembled WGS sequence"/>
</dbReference>
<accession>A0A4U1BW77</accession>
<dbReference type="AlphaFoldDB" id="A0A4U1BW77"/>
<comment type="caution">
    <text evidence="2">The sequence shown here is derived from an EMBL/GenBank/DDBJ whole genome shotgun (WGS) entry which is preliminary data.</text>
</comment>
<protein>
    <recommendedName>
        <fullName evidence="4">Porin</fullName>
    </recommendedName>
</protein>
<proteinExistence type="predicted"/>
<evidence type="ECO:0000313" key="3">
    <source>
        <dbReference type="Proteomes" id="UP000310477"/>
    </source>
</evidence>
<dbReference type="SUPFAM" id="SSF56935">
    <property type="entry name" value="Porins"/>
    <property type="match status" value="1"/>
</dbReference>
<evidence type="ECO:0000256" key="1">
    <source>
        <dbReference type="SAM" id="SignalP"/>
    </source>
</evidence>